<protein>
    <submittedName>
        <fullName evidence="1">Transmembrane protein</fullName>
    </submittedName>
</protein>
<evidence type="ECO:0000313" key="2">
    <source>
        <dbReference type="Proteomes" id="UP000245207"/>
    </source>
</evidence>
<dbReference type="Proteomes" id="UP000245207">
    <property type="component" value="Unassembled WGS sequence"/>
</dbReference>
<evidence type="ECO:0000313" key="1">
    <source>
        <dbReference type="EMBL" id="PWA57610.1"/>
    </source>
</evidence>
<accession>A0A2U1M8R0</accession>
<comment type="caution">
    <text evidence="1">The sequence shown here is derived from an EMBL/GenBank/DDBJ whole genome shotgun (WGS) entry which is preliminary data.</text>
</comment>
<keyword evidence="1" id="KW-0472">Membrane</keyword>
<name>A0A2U1M8R0_ARTAN</name>
<gene>
    <name evidence="1" type="ORF">CTI12_AA406710</name>
</gene>
<dbReference type="AlphaFoldDB" id="A0A2U1M8R0"/>
<keyword evidence="2" id="KW-1185">Reference proteome</keyword>
<proteinExistence type="predicted"/>
<dbReference type="EMBL" id="PKPP01006115">
    <property type="protein sequence ID" value="PWA57610.1"/>
    <property type="molecule type" value="Genomic_DNA"/>
</dbReference>
<dbReference type="PANTHER" id="PTHR36617">
    <property type="entry name" value="PROTEIN, PUTATIVE-RELATED"/>
    <property type="match status" value="1"/>
</dbReference>
<sequence length="206" mass="23694">MLQDLKSIIRSWVKERKADQFGNRNAIVRELGDIDKLLDSGNVSDHILLKRVELTRQLHDLNVVAFQFEQPSPDQIMDLDSNISREEIRKTASVWSAIIREVQALKDIGFDFMSHCKKRIGDGCSTKFWLDKWNSDVSLCDQFPRMYALELEKDISVANKLGGRSIDVSFRRRVRDGVERDAIVKSEDEKVAHPYAEYIDLLGLLA</sequence>
<dbReference type="PANTHER" id="PTHR36617:SF5">
    <property type="entry name" value="OS05G0421675 PROTEIN"/>
    <property type="match status" value="1"/>
</dbReference>
<keyword evidence="1" id="KW-0812">Transmembrane</keyword>
<organism evidence="1 2">
    <name type="scientific">Artemisia annua</name>
    <name type="common">Sweet wormwood</name>
    <dbReference type="NCBI Taxonomy" id="35608"/>
    <lineage>
        <taxon>Eukaryota</taxon>
        <taxon>Viridiplantae</taxon>
        <taxon>Streptophyta</taxon>
        <taxon>Embryophyta</taxon>
        <taxon>Tracheophyta</taxon>
        <taxon>Spermatophyta</taxon>
        <taxon>Magnoliopsida</taxon>
        <taxon>eudicotyledons</taxon>
        <taxon>Gunneridae</taxon>
        <taxon>Pentapetalae</taxon>
        <taxon>asterids</taxon>
        <taxon>campanulids</taxon>
        <taxon>Asterales</taxon>
        <taxon>Asteraceae</taxon>
        <taxon>Asteroideae</taxon>
        <taxon>Anthemideae</taxon>
        <taxon>Artemisiinae</taxon>
        <taxon>Artemisia</taxon>
    </lineage>
</organism>
<reference evidence="1 2" key="1">
    <citation type="journal article" date="2018" name="Mol. Plant">
        <title>The genome of Artemisia annua provides insight into the evolution of Asteraceae family and artemisinin biosynthesis.</title>
        <authorList>
            <person name="Shen Q."/>
            <person name="Zhang L."/>
            <person name="Liao Z."/>
            <person name="Wang S."/>
            <person name="Yan T."/>
            <person name="Shi P."/>
            <person name="Liu M."/>
            <person name="Fu X."/>
            <person name="Pan Q."/>
            <person name="Wang Y."/>
            <person name="Lv Z."/>
            <person name="Lu X."/>
            <person name="Zhang F."/>
            <person name="Jiang W."/>
            <person name="Ma Y."/>
            <person name="Chen M."/>
            <person name="Hao X."/>
            <person name="Li L."/>
            <person name="Tang Y."/>
            <person name="Lv G."/>
            <person name="Zhou Y."/>
            <person name="Sun X."/>
            <person name="Brodelius P.E."/>
            <person name="Rose J.K.C."/>
            <person name="Tang K."/>
        </authorList>
    </citation>
    <scope>NUCLEOTIDE SEQUENCE [LARGE SCALE GENOMIC DNA]</scope>
    <source>
        <strain evidence="2">cv. Huhao1</strain>
        <tissue evidence="1">Leaf</tissue>
    </source>
</reference>